<evidence type="ECO:0000256" key="1">
    <source>
        <dbReference type="ARBA" id="ARBA00006529"/>
    </source>
</evidence>
<keyword evidence="6" id="KW-0418">Kinase</keyword>
<feature type="compositionally biased region" description="Acidic residues" evidence="11">
    <location>
        <begin position="1098"/>
        <end position="1107"/>
    </location>
</feature>
<dbReference type="Proteomes" id="UP000000599">
    <property type="component" value="Chromosome C"/>
</dbReference>
<comment type="similarity">
    <text evidence="1">Belongs to the protein kinase superfamily. STE Ser/Thr protein kinase family. MAP kinase kinase kinase subfamily.</text>
</comment>
<dbReference type="RefSeq" id="XP_458444.2">
    <property type="nucleotide sequence ID" value="XM_458444.1"/>
</dbReference>
<feature type="compositionally biased region" description="Basic and acidic residues" evidence="11">
    <location>
        <begin position="854"/>
        <end position="863"/>
    </location>
</feature>
<dbReference type="OMA" id="RFVRYAM"/>
<dbReference type="PROSITE" id="PS00108">
    <property type="entry name" value="PROTEIN_KINASE_ST"/>
    <property type="match status" value="1"/>
</dbReference>
<dbReference type="GeneID" id="2900777"/>
<evidence type="ECO:0000256" key="4">
    <source>
        <dbReference type="ARBA" id="ARBA00022679"/>
    </source>
</evidence>
<name>Q6BTM5_DEBHA</name>
<dbReference type="OrthoDB" id="266718at2759"/>
<feature type="compositionally biased region" description="Basic and acidic residues" evidence="11">
    <location>
        <begin position="198"/>
        <end position="212"/>
    </location>
</feature>
<keyword evidence="7 10" id="KW-0067">ATP-binding</keyword>
<gene>
    <name evidence="13" type="ordered locus">DEHA2C17314g</name>
</gene>
<dbReference type="SUPFAM" id="SSF56112">
    <property type="entry name" value="Protein kinase-like (PK-like)"/>
    <property type="match status" value="1"/>
</dbReference>
<feature type="domain" description="Protein kinase" evidence="12">
    <location>
        <begin position="1314"/>
        <end position="1586"/>
    </location>
</feature>
<proteinExistence type="inferred from homology"/>
<feature type="compositionally biased region" description="Polar residues" evidence="11">
    <location>
        <begin position="160"/>
        <end position="171"/>
    </location>
</feature>
<comment type="catalytic activity">
    <reaction evidence="8">
        <text>L-threonyl-[protein] + ATP = O-phospho-L-threonyl-[protein] + ADP + H(+)</text>
        <dbReference type="Rhea" id="RHEA:46608"/>
        <dbReference type="Rhea" id="RHEA-COMP:11060"/>
        <dbReference type="Rhea" id="RHEA-COMP:11605"/>
        <dbReference type="ChEBI" id="CHEBI:15378"/>
        <dbReference type="ChEBI" id="CHEBI:30013"/>
        <dbReference type="ChEBI" id="CHEBI:30616"/>
        <dbReference type="ChEBI" id="CHEBI:61977"/>
        <dbReference type="ChEBI" id="CHEBI:456216"/>
        <dbReference type="EC" id="2.7.11.25"/>
    </reaction>
</comment>
<protein>
    <recommendedName>
        <fullName evidence="2">mitogen-activated protein kinase kinase kinase</fullName>
        <ecNumber evidence="2">2.7.11.25</ecNumber>
    </recommendedName>
</protein>
<dbReference type="KEGG" id="dha:DEHA2C17314g"/>
<dbReference type="GO" id="GO:0004709">
    <property type="term" value="F:MAP kinase kinase kinase activity"/>
    <property type="evidence" value="ECO:0007669"/>
    <property type="project" value="UniProtKB-EC"/>
</dbReference>
<feature type="compositionally biased region" description="Basic and acidic residues" evidence="11">
    <location>
        <begin position="126"/>
        <end position="146"/>
    </location>
</feature>
<feature type="compositionally biased region" description="Basic and acidic residues" evidence="11">
    <location>
        <begin position="1114"/>
        <end position="1126"/>
    </location>
</feature>
<feature type="region of interest" description="Disordered" evidence="11">
    <location>
        <begin position="829"/>
        <end position="895"/>
    </location>
</feature>
<feature type="region of interest" description="Disordered" evidence="11">
    <location>
        <begin position="568"/>
        <end position="592"/>
    </location>
</feature>
<comment type="catalytic activity">
    <reaction evidence="9">
        <text>L-seryl-[protein] + ATP = O-phospho-L-seryl-[protein] + ADP + H(+)</text>
        <dbReference type="Rhea" id="RHEA:17989"/>
        <dbReference type="Rhea" id="RHEA-COMP:9863"/>
        <dbReference type="Rhea" id="RHEA-COMP:11604"/>
        <dbReference type="ChEBI" id="CHEBI:15378"/>
        <dbReference type="ChEBI" id="CHEBI:29999"/>
        <dbReference type="ChEBI" id="CHEBI:30616"/>
        <dbReference type="ChEBI" id="CHEBI:83421"/>
        <dbReference type="ChEBI" id="CHEBI:456216"/>
        <dbReference type="EC" id="2.7.11.25"/>
    </reaction>
</comment>
<feature type="binding site" evidence="10">
    <location>
        <position position="1343"/>
    </location>
    <ligand>
        <name>ATP</name>
        <dbReference type="ChEBI" id="CHEBI:30616"/>
    </ligand>
</feature>
<feature type="region of interest" description="Disordered" evidence="11">
    <location>
        <begin position="955"/>
        <end position="1051"/>
    </location>
</feature>
<reference evidence="13 14" key="1">
    <citation type="journal article" date="2004" name="Nature">
        <title>Genome evolution in yeasts.</title>
        <authorList>
            <consortium name="Genolevures"/>
            <person name="Dujon B."/>
            <person name="Sherman D."/>
            <person name="Fischer G."/>
            <person name="Durrens P."/>
            <person name="Casaregola S."/>
            <person name="Lafontaine I."/>
            <person name="de Montigny J."/>
            <person name="Marck C."/>
            <person name="Neuveglise C."/>
            <person name="Talla E."/>
            <person name="Goffard N."/>
            <person name="Frangeul L."/>
            <person name="Aigle M."/>
            <person name="Anthouard V."/>
            <person name="Babour A."/>
            <person name="Barbe V."/>
            <person name="Barnay S."/>
            <person name="Blanchin S."/>
            <person name="Beckerich J.M."/>
            <person name="Beyne E."/>
            <person name="Bleykasten C."/>
            <person name="Boisrame A."/>
            <person name="Boyer J."/>
            <person name="Cattolico L."/>
            <person name="Confanioleri F."/>
            <person name="de Daruvar A."/>
            <person name="Despons L."/>
            <person name="Fabre E."/>
            <person name="Fairhead C."/>
            <person name="Ferry-Dumazet H."/>
            <person name="Groppi A."/>
            <person name="Hantraye F."/>
            <person name="Hennequin C."/>
            <person name="Jauniaux N."/>
            <person name="Joyet P."/>
            <person name="Kachouri R."/>
            <person name="Kerrest A."/>
            <person name="Koszul R."/>
            <person name="Lemaire M."/>
            <person name="Lesur I."/>
            <person name="Ma L."/>
            <person name="Muller H."/>
            <person name="Nicaud J.M."/>
            <person name="Nikolski M."/>
            <person name="Oztas S."/>
            <person name="Ozier-Kalogeropoulos O."/>
            <person name="Pellenz S."/>
            <person name="Potier S."/>
            <person name="Richard G.F."/>
            <person name="Straub M.L."/>
            <person name="Suleau A."/>
            <person name="Swennene D."/>
            <person name="Tekaia F."/>
            <person name="Wesolowski-Louvel M."/>
            <person name="Westhof E."/>
            <person name="Wirth B."/>
            <person name="Zeniou-Meyer M."/>
            <person name="Zivanovic I."/>
            <person name="Bolotin-Fukuhara M."/>
            <person name="Thierry A."/>
            <person name="Bouchier C."/>
            <person name="Caudron B."/>
            <person name="Scarpelli C."/>
            <person name="Gaillardin C."/>
            <person name="Weissenbach J."/>
            <person name="Wincker P."/>
            <person name="Souciet J.L."/>
        </authorList>
    </citation>
    <scope>NUCLEOTIDE SEQUENCE [LARGE SCALE GENOMIC DNA]</scope>
    <source>
        <strain evidence="14">ATCC 36239 / CBS 767 / BCRC 21394 / JCM 1990 / NBRC 0083 / IGC 2968</strain>
    </source>
</reference>
<dbReference type="PROSITE" id="PS50011">
    <property type="entry name" value="PROTEIN_KINASE_DOM"/>
    <property type="match status" value="1"/>
</dbReference>
<feature type="compositionally biased region" description="Polar residues" evidence="11">
    <location>
        <begin position="829"/>
        <end position="849"/>
    </location>
</feature>
<evidence type="ECO:0000256" key="11">
    <source>
        <dbReference type="SAM" id="MobiDB-lite"/>
    </source>
</evidence>
<sequence length="1612" mass="180315">MYDDPESIANMGMPPSTQNRIASDGVIYSNQHMSGYMMHPNRNNEFIPHKDNSDNCIDERKLSLPYPSNDNFGTLLQDETSTPNKQNIQVTTNNSSSPIQSDHKDLKSFSFSEQNDSIQEFQVSPIKEDPPRLSRRAFDGFPRDEVSNENSRSARPYSPAPNSSGSDNSNAIGSIIGGYDYSKSSLELASKDNNNNFHNDRKSNTLIQRDDDPTGQFCSTNNPLQSNEVDINVKVHNRNSSESSTVSNTSTTSTITPSTISKGKRFVRYAMNTQSKSSMTNTSTKWHISNVLKWLDYYGFNSSWQETFRRNEISGNRFLELCNYEVDSMIWKQFSKYLVLDNENNSIERFIELLKGHLSTSEPVDDYNANKEYQMQSHSRKGSNESHLSPVLPNSTAENRKSVPIFHKRKSVSISAAYGSSSSNNNIASSGNQRPVSYVDIGSQKPSKDLQSHHKFFRKSKSSYSDIPQTYTGINNISIAPSNNQNISGHRKSNSRTSLSLNDDFIVDSNKIKYTGAPLLKTSSLQNFPTPNNEAIPATTYGRKSGLFSTLKKYSSDKAVGIVKQVQNTSSSSATKTSGINKSNSKNVVSPVSPVEFRELSLPKAKQNITQSNAEQESTNTTTMDDINTRSIAMSSDETLPSPLMNSSAKVINFNNNTYIDSIKKADLLDNLDEKYLPTLHDSFVDKKMILASKDNKHFTPINLTREEIRNIELIRNRVIQELELIDVGIITFHLTEFNSTEGIALKDDVLLDVIRTDILVKLFVNQELTSDTTTTFSTTSSDSKSFELIGENNDERSYPSTPQYLLQNARDPKVDYWNFKDTNNDKLSSISEINSTRAGRKSPSNPQFSMKLHLPENKKFSQDSKPPSLSINTTQIDNSSPSLSPNSSKLSDSHNSFKILRKEGREIDFDKRRKSPYESKAPKLIPNIYSSSVSNPSKSPISATTIATLKDENVESNHNKLSPSISSGSMDRDKSGSIVAKRIAPPPPLDRKSSVIGSHSLKKASISPSISTLSKTSSYSSRSPSGSERSMGSRKAFNKRKGSTSSKNSFVTDDSFAFRENDVSFDDVPTVQRDNNASSDDEDFFVKPIKNQKSNVNDDDNESDEDFFMKPIRSPDSEAPKETLKRRTLTDPISIKMNVRPPVEEVYRNLEKYFPNTNLDKPIIDDSPVSPVNKHQPSIEASNAIPMRKPTISRTFSNANMSPVHPKLDSGDEILYAENQEPTLSRRRMKTIRVVANEARKKRLERQNSPQAGRSLESSYCNTPNSGNFNSLNRTNTKLWGQKVVEVTSTEIEKGFVSKLKNGKHGEFEEFAWIKGELIGRGSFGAVYLALNVTTGEMLAVKQVIVPNDFQNGSPKVSEGIDALHKEVETMKDLDHLNIVQYLGFEQKKNIYSLFLEYVAGGSIASCMKSFGRFEEPLIKFIIKQVLLGLEYLHSNGILHRDLKADNLLLEIDGTCKISDFGISKKSKDIYVNNAEMSMQGTVFWMAPEVIDSIVADKKQGYSAKVDIWSLGCVVLEMFAGKRPWSNEAVVSAIYKIGKTKLAPPIPDDITHLISDEARSFIGRCFTIDPEERPTARDLLGDPFISNESKFSFETTRLAQMIKDNYKKYNI</sequence>
<dbReference type="InterPro" id="IPR011009">
    <property type="entry name" value="Kinase-like_dom_sf"/>
</dbReference>
<feature type="region of interest" description="Disordered" evidence="11">
    <location>
        <begin position="1240"/>
        <end position="1262"/>
    </location>
</feature>
<evidence type="ECO:0000259" key="12">
    <source>
        <dbReference type="PROSITE" id="PS50011"/>
    </source>
</evidence>
<dbReference type="InterPro" id="IPR008271">
    <property type="entry name" value="Ser/Thr_kinase_AS"/>
</dbReference>
<feature type="compositionally biased region" description="Low complexity" evidence="11">
    <location>
        <begin position="581"/>
        <end position="592"/>
    </location>
</feature>
<feature type="region of interest" description="Disordered" evidence="11">
    <location>
        <begin position="1091"/>
        <end position="1126"/>
    </location>
</feature>
<feature type="compositionally biased region" description="Low complexity" evidence="11">
    <location>
        <begin position="240"/>
        <end position="257"/>
    </location>
</feature>
<evidence type="ECO:0000313" key="13">
    <source>
        <dbReference type="EMBL" id="CAG86526.2"/>
    </source>
</evidence>
<feature type="compositionally biased region" description="Polar residues" evidence="11">
    <location>
        <begin position="864"/>
        <end position="877"/>
    </location>
</feature>
<evidence type="ECO:0000313" key="14">
    <source>
        <dbReference type="Proteomes" id="UP000000599"/>
    </source>
</evidence>
<dbReference type="GO" id="GO:0030447">
    <property type="term" value="P:filamentous growth"/>
    <property type="evidence" value="ECO:0007669"/>
    <property type="project" value="UniProtKB-ARBA"/>
</dbReference>
<dbReference type="EC" id="2.7.11.25" evidence="2"/>
<dbReference type="Pfam" id="PF00069">
    <property type="entry name" value="Pkinase"/>
    <property type="match status" value="1"/>
</dbReference>
<dbReference type="EMBL" id="CR382135">
    <property type="protein sequence ID" value="CAG86526.2"/>
    <property type="molecule type" value="Genomic_DNA"/>
</dbReference>
<feature type="region of interest" description="Disordered" evidence="11">
    <location>
        <begin position="121"/>
        <end position="171"/>
    </location>
</feature>
<feature type="region of interest" description="Disordered" evidence="11">
    <location>
        <begin position="238"/>
        <end position="257"/>
    </location>
</feature>
<feature type="compositionally biased region" description="Polar residues" evidence="11">
    <location>
        <begin position="70"/>
        <end position="100"/>
    </location>
</feature>
<dbReference type="PANTHER" id="PTHR11584">
    <property type="entry name" value="SERINE/THREONINE PROTEIN KINASE"/>
    <property type="match status" value="1"/>
</dbReference>
<dbReference type="InParanoid" id="Q6BTM5"/>
<feature type="compositionally biased region" description="Low complexity" evidence="11">
    <location>
        <begin position="1006"/>
        <end position="1031"/>
    </location>
</feature>
<dbReference type="SUPFAM" id="SSF47769">
    <property type="entry name" value="SAM/Pointed domain"/>
    <property type="match status" value="1"/>
</dbReference>
<dbReference type="PROSITE" id="PS00107">
    <property type="entry name" value="PROTEIN_KINASE_ATP"/>
    <property type="match status" value="1"/>
</dbReference>
<feature type="region of interest" description="Disordered" evidence="11">
    <location>
        <begin position="1"/>
        <end position="20"/>
    </location>
</feature>
<organism evidence="13 14">
    <name type="scientific">Debaryomyces hansenii (strain ATCC 36239 / CBS 767 / BCRC 21394 / JCM 1990 / NBRC 0083 / IGC 2968)</name>
    <name type="common">Yeast</name>
    <name type="synonym">Torulaspora hansenii</name>
    <dbReference type="NCBI Taxonomy" id="284592"/>
    <lineage>
        <taxon>Eukaryota</taxon>
        <taxon>Fungi</taxon>
        <taxon>Dikarya</taxon>
        <taxon>Ascomycota</taxon>
        <taxon>Saccharomycotina</taxon>
        <taxon>Pichiomycetes</taxon>
        <taxon>Debaryomycetaceae</taxon>
        <taxon>Debaryomyces</taxon>
    </lineage>
</organism>
<dbReference type="eggNOG" id="KOG0198">
    <property type="taxonomic scope" value="Eukaryota"/>
</dbReference>
<keyword evidence="5 10" id="KW-0547">Nucleotide-binding</keyword>
<dbReference type="GO" id="GO:0005524">
    <property type="term" value="F:ATP binding"/>
    <property type="evidence" value="ECO:0007669"/>
    <property type="project" value="UniProtKB-UniRule"/>
</dbReference>
<dbReference type="InterPro" id="IPR017441">
    <property type="entry name" value="Protein_kinase_ATP_BS"/>
</dbReference>
<evidence type="ECO:0000256" key="5">
    <source>
        <dbReference type="ARBA" id="ARBA00022741"/>
    </source>
</evidence>
<dbReference type="STRING" id="284592.Q6BTM5"/>
<feature type="compositionally biased region" description="Low complexity" evidence="11">
    <location>
        <begin position="878"/>
        <end position="895"/>
    </location>
</feature>
<evidence type="ECO:0000256" key="3">
    <source>
        <dbReference type="ARBA" id="ARBA00022527"/>
    </source>
</evidence>
<dbReference type="Gene3D" id="1.10.510.10">
    <property type="entry name" value="Transferase(Phosphotransferase) domain 1"/>
    <property type="match status" value="1"/>
</dbReference>
<keyword evidence="3" id="KW-0723">Serine/threonine-protein kinase</keyword>
<accession>Q6BTM5</accession>
<evidence type="ECO:0000256" key="7">
    <source>
        <dbReference type="ARBA" id="ARBA00022840"/>
    </source>
</evidence>
<evidence type="ECO:0000256" key="10">
    <source>
        <dbReference type="PROSITE-ProRule" id="PRU10141"/>
    </source>
</evidence>
<feature type="compositionally biased region" description="Polar residues" evidence="11">
    <location>
        <begin position="1248"/>
        <end position="1262"/>
    </location>
</feature>
<dbReference type="InterPro" id="IPR000719">
    <property type="entry name" value="Prot_kinase_dom"/>
</dbReference>
<dbReference type="VEuPathDB" id="FungiDB:DEHA2C17314g"/>
<feature type="region of interest" description="Disordered" evidence="11">
    <location>
        <begin position="374"/>
        <end position="402"/>
    </location>
</feature>
<dbReference type="HOGENOM" id="CLU_002516_0_0_1"/>
<feature type="region of interest" description="Disordered" evidence="11">
    <location>
        <begin position="70"/>
        <end position="104"/>
    </location>
</feature>
<feature type="compositionally biased region" description="Polar residues" evidence="11">
    <location>
        <begin position="568"/>
        <end position="580"/>
    </location>
</feature>
<evidence type="ECO:0000256" key="9">
    <source>
        <dbReference type="ARBA" id="ARBA00048329"/>
    </source>
</evidence>
<feature type="region of interest" description="Disordered" evidence="11">
    <location>
        <begin position="192"/>
        <end position="224"/>
    </location>
</feature>
<dbReference type="SMART" id="SM00220">
    <property type="entry name" value="S_TKc"/>
    <property type="match status" value="1"/>
</dbReference>
<dbReference type="PANTHER" id="PTHR11584:SF369">
    <property type="entry name" value="MITOGEN-ACTIVATED PROTEIN KINASE KINASE KINASE 19-RELATED"/>
    <property type="match status" value="1"/>
</dbReference>
<dbReference type="FunCoup" id="Q6BTM5">
    <property type="interactions" value="450"/>
</dbReference>
<feature type="compositionally biased region" description="Polar residues" evidence="11">
    <location>
        <begin position="960"/>
        <end position="970"/>
    </location>
</feature>
<keyword evidence="14" id="KW-1185">Reference proteome</keyword>
<dbReference type="FunFam" id="1.10.510.10:FF:000182">
    <property type="entry name" value="MAP kinase kinase kinase mkh1"/>
    <property type="match status" value="1"/>
</dbReference>
<evidence type="ECO:0000256" key="2">
    <source>
        <dbReference type="ARBA" id="ARBA00012406"/>
    </source>
</evidence>
<evidence type="ECO:0000256" key="8">
    <source>
        <dbReference type="ARBA" id="ARBA00047559"/>
    </source>
</evidence>
<dbReference type="InterPro" id="IPR013761">
    <property type="entry name" value="SAM/pointed_sf"/>
</dbReference>
<keyword evidence="4" id="KW-0808">Transferase</keyword>
<evidence type="ECO:0000256" key="6">
    <source>
        <dbReference type="ARBA" id="ARBA00022777"/>
    </source>
</evidence>